<evidence type="ECO:0000256" key="1">
    <source>
        <dbReference type="SAM" id="MobiDB-lite"/>
    </source>
</evidence>
<feature type="compositionally biased region" description="Low complexity" evidence="1">
    <location>
        <begin position="222"/>
        <end position="252"/>
    </location>
</feature>
<dbReference type="RefSeq" id="WP_345580660.1">
    <property type="nucleotide sequence ID" value="NZ_BAAAXF010000050.1"/>
</dbReference>
<dbReference type="EMBL" id="BAAAXF010000050">
    <property type="protein sequence ID" value="GAA3499958.1"/>
    <property type="molecule type" value="Genomic_DNA"/>
</dbReference>
<dbReference type="Proteomes" id="UP001501455">
    <property type="component" value="Unassembled WGS sequence"/>
</dbReference>
<feature type="region of interest" description="Disordered" evidence="1">
    <location>
        <begin position="114"/>
        <end position="162"/>
    </location>
</feature>
<feature type="compositionally biased region" description="Basic and acidic residues" evidence="1">
    <location>
        <begin position="1"/>
        <end position="11"/>
    </location>
</feature>
<reference evidence="4" key="1">
    <citation type="journal article" date="2019" name="Int. J. Syst. Evol. Microbiol.">
        <title>The Global Catalogue of Microorganisms (GCM) 10K type strain sequencing project: providing services to taxonomists for standard genome sequencing and annotation.</title>
        <authorList>
            <consortium name="The Broad Institute Genomics Platform"/>
            <consortium name="The Broad Institute Genome Sequencing Center for Infectious Disease"/>
            <person name="Wu L."/>
            <person name="Ma J."/>
        </authorList>
    </citation>
    <scope>NUCLEOTIDE SEQUENCE [LARGE SCALE GENOMIC DNA]</scope>
    <source>
        <strain evidence="4">JCM 4816</strain>
    </source>
</reference>
<feature type="compositionally biased region" description="Low complexity" evidence="1">
    <location>
        <begin position="128"/>
        <end position="157"/>
    </location>
</feature>
<gene>
    <name evidence="3" type="ORF">GCM10019016_070630</name>
</gene>
<evidence type="ECO:0000313" key="3">
    <source>
        <dbReference type="EMBL" id="GAA3499958.1"/>
    </source>
</evidence>
<proteinExistence type="predicted"/>
<feature type="compositionally biased region" description="Gly residues" evidence="1">
    <location>
        <begin position="253"/>
        <end position="281"/>
    </location>
</feature>
<organism evidence="3 4">
    <name type="scientific">Streptomyces prasinosporus</name>
    <dbReference type="NCBI Taxonomy" id="68256"/>
    <lineage>
        <taxon>Bacteria</taxon>
        <taxon>Bacillati</taxon>
        <taxon>Actinomycetota</taxon>
        <taxon>Actinomycetes</taxon>
        <taxon>Kitasatosporales</taxon>
        <taxon>Streptomycetaceae</taxon>
        <taxon>Streptomyces</taxon>
        <taxon>Streptomyces albogriseolus group</taxon>
    </lineage>
</organism>
<keyword evidence="2" id="KW-0812">Transmembrane</keyword>
<keyword evidence="2" id="KW-0472">Membrane</keyword>
<accession>A0ABP6TZ19</accession>
<name>A0ABP6TZ19_9ACTN</name>
<protein>
    <submittedName>
        <fullName evidence="3">Uncharacterized protein</fullName>
    </submittedName>
</protein>
<feature type="transmembrane region" description="Helical" evidence="2">
    <location>
        <begin position="91"/>
        <end position="111"/>
    </location>
</feature>
<evidence type="ECO:0000256" key="2">
    <source>
        <dbReference type="SAM" id="Phobius"/>
    </source>
</evidence>
<feature type="region of interest" description="Disordered" evidence="1">
    <location>
        <begin position="212"/>
        <end position="294"/>
    </location>
</feature>
<keyword evidence="4" id="KW-1185">Reference proteome</keyword>
<evidence type="ECO:0000313" key="4">
    <source>
        <dbReference type="Proteomes" id="UP001501455"/>
    </source>
</evidence>
<feature type="region of interest" description="Disordered" evidence="1">
    <location>
        <begin position="1"/>
        <end position="30"/>
    </location>
</feature>
<comment type="caution">
    <text evidence="3">The sequence shown here is derived from an EMBL/GenBank/DDBJ whole genome shotgun (WGS) entry which is preliminary data.</text>
</comment>
<sequence length="294" mass="28346">MGERQSDDGPAGRRRVHPEGGPSGRDHAVDTAGLEALLAAALVPDSVDAAAEQRAVAAFRAARETGAHHARTRRRDDWRSRRRLGSNSVKAVLSVLLGGLALGGVAVAGIGTGPAADGPARDDGRTHASSGPSTGESAGAGSASAGPGSASAGPDRPAGARDAEVHCRAYERVGGRGRALEATAWKWLTEAAGGEAKVAAYCAERLERAAAEARPGGPPAPGENAGETARAGNGSSGDARDAAGSGPADAGNDAGGAGAGGSGAGGSGTGVPGAVDGGSGSRQGKPAQPGADAP</sequence>
<keyword evidence="2" id="KW-1133">Transmembrane helix</keyword>